<evidence type="ECO:0000313" key="2">
    <source>
        <dbReference type="Proteomes" id="UP000689195"/>
    </source>
</evidence>
<name>A0A8S1WLD6_9CILI</name>
<dbReference type="Proteomes" id="UP000689195">
    <property type="component" value="Unassembled WGS sequence"/>
</dbReference>
<reference evidence="1" key="1">
    <citation type="submission" date="2021-01" db="EMBL/GenBank/DDBJ databases">
        <authorList>
            <consortium name="Genoscope - CEA"/>
            <person name="William W."/>
        </authorList>
    </citation>
    <scope>NUCLEOTIDE SEQUENCE</scope>
</reference>
<organism evidence="1 2">
    <name type="scientific">Paramecium pentaurelia</name>
    <dbReference type="NCBI Taxonomy" id="43138"/>
    <lineage>
        <taxon>Eukaryota</taxon>
        <taxon>Sar</taxon>
        <taxon>Alveolata</taxon>
        <taxon>Ciliophora</taxon>
        <taxon>Intramacronucleata</taxon>
        <taxon>Oligohymenophorea</taxon>
        <taxon>Peniculida</taxon>
        <taxon>Parameciidae</taxon>
        <taxon>Paramecium</taxon>
    </lineage>
</organism>
<protein>
    <submittedName>
        <fullName evidence="1">Uncharacterized protein</fullName>
    </submittedName>
</protein>
<dbReference type="AlphaFoldDB" id="A0A8S1WLD6"/>
<evidence type="ECO:0000313" key="1">
    <source>
        <dbReference type="EMBL" id="CAD8189431.1"/>
    </source>
</evidence>
<comment type="caution">
    <text evidence="1">The sequence shown here is derived from an EMBL/GenBank/DDBJ whole genome shotgun (WGS) entry which is preliminary data.</text>
</comment>
<accession>A0A8S1WLD6</accession>
<sequence>MMQAKTYHKLDLGFPFQIQQFQLNKQFHHKIQYQLHNCQEKCIDMYTKMSLNQQQQFQMTMYLENINPQKNNTRFKALDYNNILLKDIASYIICTFKSGWNIKFPTIKIIDKVCVQNFPLLIRNINQSNKDEDY</sequence>
<gene>
    <name evidence="1" type="ORF">PPENT_87.1.T0940022</name>
</gene>
<dbReference type="EMBL" id="CAJJDO010000094">
    <property type="protein sequence ID" value="CAD8189431.1"/>
    <property type="molecule type" value="Genomic_DNA"/>
</dbReference>
<keyword evidence="2" id="KW-1185">Reference proteome</keyword>
<proteinExistence type="predicted"/>